<feature type="transmembrane region" description="Helical" evidence="7">
    <location>
        <begin position="197"/>
        <end position="216"/>
    </location>
</feature>
<feature type="transmembrane region" description="Helical" evidence="7">
    <location>
        <begin position="22"/>
        <end position="40"/>
    </location>
</feature>
<accession>A0A139LQP9</accession>
<dbReference type="PANTHER" id="PTHR40074:SF2">
    <property type="entry name" value="O-ACETYLTRANSFERASE WECH"/>
    <property type="match status" value="1"/>
</dbReference>
<proteinExistence type="inferred from homology"/>
<dbReference type="PATRIC" id="fig|329854.7.peg.1302"/>
<keyword evidence="5 7" id="KW-1133">Transmembrane helix</keyword>
<evidence type="ECO:0000256" key="5">
    <source>
        <dbReference type="ARBA" id="ARBA00022989"/>
    </source>
</evidence>
<dbReference type="Proteomes" id="UP000070319">
    <property type="component" value="Unassembled WGS sequence"/>
</dbReference>
<evidence type="ECO:0000256" key="1">
    <source>
        <dbReference type="ARBA" id="ARBA00004651"/>
    </source>
</evidence>
<comment type="similarity">
    <text evidence="2">Belongs to the acyltransferase 3 family.</text>
</comment>
<evidence type="ECO:0000256" key="4">
    <source>
        <dbReference type="ARBA" id="ARBA00022692"/>
    </source>
</evidence>
<feature type="transmembrane region" description="Helical" evidence="7">
    <location>
        <begin position="223"/>
        <end position="240"/>
    </location>
</feature>
<evidence type="ECO:0000313" key="9">
    <source>
        <dbReference type="EMBL" id="KXT53765.1"/>
    </source>
</evidence>
<protein>
    <recommendedName>
        <fullName evidence="8">Acyltransferase 3 domain-containing protein</fullName>
    </recommendedName>
</protein>
<feature type="transmembrane region" description="Helical" evidence="7">
    <location>
        <begin position="89"/>
        <end position="114"/>
    </location>
</feature>
<feature type="transmembrane region" description="Helical" evidence="7">
    <location>
        <begin position="321"/>
        <end position="340"/>
    </location>
</feature>
<keyword evidence="4 7" id="KW-0812">Transmembrane</keyword>
<dbReference type="GO" id="GO:0016413">
    <property type="term" value="F:O-acetyltransferase activity"/>
    <property type="evidence" value="ECO:0007669"/>
    <property type="project" value="TreeGrafter"/>
</dbReference>
<dbReference type="InterPro" id="IPR002656">
    <property type="entry name" value="Acyl_transf_3_dom"/>
</dbReference>
<sequence length="422" mass="48481">MSLTSGGYQKNNKIFLYADTNFYLYTFKIRLILLTVMETTPHISPKADSRVVWLDVVRLIAMFTVVCCHCTDPFNFYPGTAPNIEDIKFWGAVYGAVLRPCVPLFVMITGALLLPVRGDASVFYKKRIPRVFFPFLIWSVIYNLFPWITGLLGVEPRVILDFFPYSGEEVMRQSLAVSMGYIAELPFNFSILDVHMWYIYLLIGLYLYLPIFSAWVEKASEKAKLWFLAVWGVTLLIPYYNEFVAQYLWGTCSWNSFGMLYYFAGFNGYLLLGHYLRNHDWTGRQAALIGVPMFVVGYAVTFFGFRHMTALPDFTDEMLELFFTYCSLNVVMMTIPVFMWAKRVNIRSERMIKALSNLTLCGFGVYMIHYFFTGPSVVLMRAAGVPLCLQIPVAAVVAFGVSWFLVAMAYRCFGKKTKWVMG</sequence>
<dbReference type="GO" id="GO:0009246">
    <property type="term" value="P:enterobacterial common antigen biosynthetic process"/>
    <property type="evidence" value="ECO:0007669"/>
    <property type="project" value="TreeGrafter"/>
</dbReference>
<dbReference type="GO" id="GO:0005886">
    <property type="term" value="C:plasma membrane"/>
    <property type="evidence" value="ECO:0007669"/>
    <property type="project" value="UniProtKB-SubCell"/>
</dbReference>
<evidence type="ECO:0000259" key="8">
    <source>
        <dbReference type="Pfam" id="PF01757"/>
    </source>
</evidence>
<evidence type="ECO:0000256" key="6">
    <source>
        <dbReference type="ARBA" id="ARBA00023136"/>
    </source>
</evidence>
<organism evidence="9">
    <name type="scientific">Bacteroides intestinalis</name>
    <dbReference type="NCBI Taxonomy" id="329854"/>
    <lineage>
        <taxon>Bacteria</taxon>
        <taxon>Pseudomonadati</taxon>
        <taxon>Bacteroidota</taxon>
        <taxon>Bacteroidia</taxon>
        <taxon>Bacteroidales</taxon>
        <taxon>Bacteroidaceae</taxon>
        <taxon>Bacteroides</taxon>
    </lineage>
</organism>
<evidence type="ECO:0000313" key="10">
    <source>
        <dbReference type="Proteomes" id="UP000070319"/>
    </source>
</evidence>
<feature type="domain" description="Acyltransferase 3" evidence="8">
    <location>
        <begin position="52"/>
        <end position="405"/>
    </location>
</feature>
<feature type="transmembrane region" description="Helical" evidence="7">
    <location>
        <begin position="392"/>
        <end position="413"/>
    </location>
</feature>
<name>A0A139LQP9_9BACE</name>
<dbReference type="Pfam" id="PF01757">
    <property type="entry name" value="Acyl_transf_3"/>
    <property type="match status" value="1"/>
</dbReference>
<keyword evidence="3" id="KW-1003">Cell membrane</keyword>
<dbReference type="PANTHER" id="PTHR40074">
    <property type="entry name" value="O-ACETYLTRANSFERASE WECH"/>
    <property type="match status" value="1"/>
</dbReference>
<feature type="transmembrane region" description="Helical" evidence="7">
    <location>
        <begin position="260"/>
        <end position="276"/>
    </location>
</feature>
<dbReference type="AlphaFoldDB" id="A0A139LQP9"/>
<reference evidence="9 10" key="1">
    <citation type="submission" date="2016-02" db="EMBL/GenBank/DDBJ databases">
        <authorList>
            <person name="Wen L."/>
            <person name="He K."/>
            <person name="Yang H."/>
        </authorList>
    </citation>
    <scope>NUCLEOTIDE SEQUENCE [LARGE SCALE GENOMIC DNA]</scope>
    <source>
        <strain evidence="9 10">KLE1704</strain>
    </source>
</reference>
<keyword evidence="6 7" id="KW-0472">Membrane</keyword>
<dbReference type="EMBL" id="LTDF01000051">
    <property type="protein sequence ID" value="KXT53765.1"/>
    <property type="molecule type" value="Genomic_DNA"/>
</dbReference>
<feature type="transmembrane region" description="Helical" evidence="7">
    <location>
        <begin position="288"/>
        <end position="309"/>
    </location>
</feature>
<comment type="caution">
    <text evidence="9">The sequence shown here is derived from an EMBL/GenBank/DDBJ whole genome shotgun (WGS) entry which is preliminary data.</text>
</comment>
<evidence type="ECO:0000256" key="2">
    <source>
        <dbReference type="ARBA" id="ARBA00007400"/>
    </source>
</evidence>
<evidence type="ECO:0000256" key="7">
    <source>
        <dbReference type="SAM" id="Phobius"/>
    </source>
</evidence>
<evidence type="ECO:0000256" key="3">
    <source>
        <dbReference type="ARBA" id="ARBA00022475"/>
    </source>
</evidence>
<comment type="subcellular location">
    <subcellularLocation>
        <location evidence="1">Cell membrane</location>
        <topology evidence="1">Multi-pass membrane protein</topology>
    </subcellularLocation>
</comment>
<gene>
    <name evidence="9" type="ORF">HMPREF2531_01288</name>
</gene>
<feature type="transmembrane region" description="Helical" evidence="7">
    <location>
        <begin position="352"/>
        <end position="372"/>
    </location>
</feature>
<feature type="transmembrane region" description="Helical" evidence="7">
    <location>
        <begin position="135"/>
        <end position="154"/>
    </location>
</feature>